<organism evidence="11 12">
    <name type="scientific">Catagonus wagneri</name>
    <name type="common">Chacoan peccary</name>
    <dbReference type="NCBI Taxonomy" id="51154"/>
    <lineage>
        <taxon>Eukaryota</taxon>
        <taxon>Metazoa</taxon>
        <taxon>Chordata</taxon>
        <taxon>Craniata</taxon>
        <taxon>Vertebrata</taxon>
        <taxon>Euteleostomi</taxon>
        <taxon>Mammalia</taxon>
        <taxon>Eutheria</taxon>
        <taxon>Laurasiatheria</taxon>
        <taxon>Artiodactyla</taxon>
        <taxon>Suina</taxon>
        <taxon>Tayassuidae</taxon>
        <taxon>Catagonus</taxon>
    </lineage>
</organism>
<dbReference type="Pfam" id="PF13906">
    <property type="entry name" value="AA_permease_C"/>
    <property type="match status" value="1"/>
</dbReference>
<feature type="transmembrane region" description="Helical" evidence="9">
    <location>
        <begin position="348"/>
        <end position="367"/>
    </location>
</feature>
<protein>
    <recommendedName>
        <fullName evidence="10">Cationic amino acid transporter C-terminal domain-containing protein</fullName>
    </recommendedName>
</protein>
<evidence type="ECO:0000256" key="9">
    <source>
        <dbReference type="SAM" id="Phobius"/>
    </source>
</evidence>
<keyword evidence="8" id="KW-0325">Glycoprotein</keyword>
<proteinExistence type="inferred from homology"/>
<feature type="transmembrane region" description="Helical" evidence="9">
    <location>
        <begin position="159"/>
        <end position="177"/>
    </location>
</feature>
<feature type="transmembrane region" description="Helical" evidence="9">
    <location>
        <begin position="577"/>
        <end position="596"/>
    </location>
</feature>
<dbReference type="FunFam" id="1.20.1740.10:FF:000050">
    <property type="entry name" value="MGC157082 protein"/>
    <property type="match status" value="1"/>
</dbReference>
<dbReference type="Pfam" id="PF13520">
    <property type="entry name" value="AA_permease_2"/>
    <property type="match status" value="1"/>
</dbReference>
<keyword evidence="7 9" id="KW-0472">Membrane</keyword>
<accession>A0A8C3WXC2</accession>
<reference evidence="11" key="2">
    <citation type="submission" date="2025-09" db="UniProtKB">
        <authorList>
            <consortium name="Ensembl"/>
        </authorList>
    </citation>
    <scope>IDENTIFICATION</scope>
</reference>
<comment type="subcellular location">
    <subcellularLocation>
        <location evidence="1">Endomembrane system</location>
        <topology evidence="1">Multi-pass membrane protein</topology>
    </subcellularLocation>
</comment>
<feature type="transmembrane region" description="Helical" evidence="9">
    <location>
        <begin position="122"/>
        <end position="147"/>
    </location>
</feature>
<feature type="transmembrane region" description="Helical" evidence="9">
    <location>
        <begin position="250"/>
        <end position="271"/>
    </location>
</feature>
<name>A0A8C3WXC2_9CETA</name>
<keyword evidence="12" id="KW-1185">Reference proteome</keyword>
<reference evidence="11" key="1">
    <citation type="submission" date="2025-08" db="UniProtKB">
        <authorList>
            <consortium name="Ensembl"/>
        </authorList>
    </citation>
    <scope>IDENTIFICATION</scope>
</reference>
<comment type="similarity">
    <text evidence="2">Belongs to the amino acid-polyamine-organocation (APC) superfamily. Cationic amino acid transporter (CAT) (TC 2.A.3.3) family.</text>
</comment>
<dbReference type="Proteomes" id="UP000694540">
    <property type="component" value="Unplaced"/>
</dbReference>
<feature type="transmembrane region" description="Helical" evidence="9">
    <location>
        <begin position="222"/>
        <end position="243"/>
    </location>
</feature>
<evidence type="ECO:0000256" key="3">
    <source>
        <dbReference type="ARBA" id="ARBA00022448"/>
    </source>
</evidence>
<dbReference type="GeneTree" id="ENSGT00940000161142"/>
<dbReference type="PANTHER" id="PTHR43243:SF10">
    <property type="entry name" value="MGC138914 PROTEIN"/>
    <property type="match status" value="1"/>
</dbReference>
<keyword evidence="6 9" id="KW-1133">Transmembrane helix</keyword>
<dbReference type="InterPro" id="IPR029485">
    <property type="entry name" value="CAT_C"/>
</dbReference>
<evidence type="ECO:0000256" key="4">
    <source>
        <dbReference type="ARBA" id="ARBA00022692"/>
    </source>
</evidence>
<dbReference type="GO" id="GO:0012505">
    <property type="term" value="C:endomembrane system"/>
    <property type="evidence" value="ECO:0007669"/>
    <property type="project" value="UniProtKB-SubCell"/>
</dbReference>
<sequence>TLLPIPQETLRDLKMERLLNVCFTPCSLKPTALWNQTPRAKGGWSFLVTLSLVFSADHSLLDMSGMLSQYVRLFGEKLVRRKSLEPRESHMAHLNTFNLVVSGVVRMLRAGVYIMASEVAKFIAGPATVICFLVAALSTMLSGLYYAEFGARVPRSGSVYLYSYVTMGQLHAFVLGWNSLLSLVVGTARVARAWSYIFDSLIGNHISRVLQENFPLHTPSFLAMYADYFALGLVLLMTGVLVVGIRESALVTKVSAVWSLLVLSFIIFSGFTEGDLHNWQLTEEAYKLAASASSDTNGLGGLGPLGSGGFAPFGFAGILRGAATCFYAFVGVDVIATKGQEALNPHHSIPLGIVIALSICFLAYFGVSEALTLMVPYYQIQPDSPLPQAILHGCWVPAKYFVAVGTLCALTSSLSSFSISSRLIYEMADDGLLFWELAQIHTCTHTLVKAILSAGTLTVFNFTDLVELMSTGTLLSYTLVAFSVLVLRYQPDQNLSNNEKTAEEIEMSELEISLESVPEGRISKTVKSLCDPISTTPTPKSGQIVCGCAFLLALLLTILSLILAQWPNRVFSGDPRFTTGAVLLLLLITEVTVIIWRQPQNSSPLYFKAGDLVDSPTLPILPVLSIFLNLYLMMQMTSVTWAQFGIWNAVGFAIYFGYGIRDSVKENRDQRPPASNS</sequence>
<dbReference type="AlphaFoldDB" id="A0A8C3WXC2"/>
<dbReference type="Ensembl" id="ENSCWAT00000022730.1">
    <property type="protein sequence ID" value="ENSCWAP00000020961.1"/>
    <property type="gene ID" value="ENSCWAG00000015854.1"/>
</dbReference>
<dbReference type="GO" id="GO:0005886">
    <property type="term" value="C:plasma membrane"/>
    <property type="evidence" value="ECO:0007669"/>
    <property type="project" value="TreeGrafter"/>
</dbReference>
<dbReference type="GO" id="GO:0015171">
    <property type="term" value="F:amino acid transmembrane transporter activity"/>
    <property type="evidence" value="ECO:0007669"/>
    <property type="project" value="TreeGrafter"/>
</dbReference>
<dbReference type="FunFam" id="1.20.1740.10:FF:000024">
    <property type="entry name" value="High affinity cationic amino acid transporter 1"/>
    <property type="match status" value="1"/>
</dbReference>
<keyword evidence="3" id="KW-0813">Transport</keyword>
<evidence type="ECO:0000256" key="7">
    <source>
        <dbReference type="ARBA" id="ARBA00023136"/>
    </source>
</evidence>
<evidence type="ECO:0000256" key="8">
    <source>
        <dbReference type="ARBA" id="ARBA00023180"/>
    </source>
</evidence>
<evidence type="ECO:0000259" key="10">
    <source>
        <dbReference type="Pfam" id="PF13906"/>
    </source>
</evidence>
<evidence type="ECO:0000256" key="2">
    <source>
        <dbReference type="ARBA" id="ARBA00008572"/>
    </source>
</evidence>
<dbReference type="Gene3D" id="1.20.1740.10">
    <property type="entry name" value="Amino acid/polyamine transporter I"/>
    <property type="match status" value="2"/>
</dbReference>
<dbReference type="PANTHER" id="PTHR43243">
    <property type="entry name" value="INNER MEMBRANE TRANSPORTER YGJI-RELATED"/>
    <property type="match status" value="1"/>
</dbReference>
<feature type="transmembrane region" description="Helical" evidence="9">
    <location>
        <begin position="468"/>
        <end position="487"/>
    </location>
</feature>
<evidence type="ECO:0000313" key="12">
    <source>
        <dbReference type="Proteomes" id="UP000694540"/>
    </source>
</evidence>
<keyword evidence="4 9" id="KW-0812">Transmembrane</keyword>
<keyword evidence="5" id="KW-0029">Amino-acid transport</keyword>
<feature type="transmembrane region" description="Helical" evidence="9">
    <location>
        <begin position="544"/>
        <end position="565"/>
    </location>
</feature>
<dbReference type="InterPro" id="IPR002293">
    <property type="entry name" value="AA/rel_permease1"/>
</dbReference>
<evidence type="ECO:0000256" key="5">
    <source>
        <dbReference type="ARBA" id="ARBA00022970"/>
    </source>
</evidence>
<evidence type="ECO:0000256" key="6">
    <source>
        <dbReference type="ARBA" id="ARBA00022989"/>
    </source>
</evidence>
<feature type="domain" description="Cationic amino acid transporter C-terminal" evidence="10">
    <location>
        <begin position="616"/>
        <end position="663"/>
    </location>
</feature>
<feature type="transmembrane region" description="Helical" evidence="9">
    <location>
        <begin position="313"/>
        <end position="336"/>
    </location>
</feature>
<feature type="transmembrane region" description="Helical" evidence="9">
    <location>
        <begin position="640"/>
        <end position="658"/>
    </location>
</feature>
<evidence type="ECO:0000256" key="1">
    <source>
        <dbReference type="ARBA" id="ARBA00004127"/>
    </source>
</evidence>
<feature type="transmembrane region" description="Helical" evidence="9">
    <location>
        <begin position="617"/>
        <end position="634"/>
    </location>
</feature>
<evidence type="ECO:0000313" key="11">
    <source>
        <dbReference type="Ensembl" id="ENSCWAP00000020961.1"/>
    </source>
</evidence>